<name>A0ABU0FWG8_9BACI</name>
<evidence type="ECO:0000313" key="12">
    <source>
        <dbReference type="EMBL" id="MDQ0414254.1"/>
    </source>
</evidence>
<accession>A0ABU0FWG8</accession>
<proteinExistence type="inferred from homology"/>
<dbReference type="PANTHER" id="PTHR10256:SF0">
    <property type="entry name" value="INACTIVE SELENIDE, WATER DIKINASE-LIKE PROTEIN-RELATED"/>
    <property type="match status" value="1"/>
</dbReference>
<dbReference type="EMBL" id="JAUSUN010000014">
    <property type="protein sequence ID" value="MDQ0414254.1"/>
    <property type="molecule type" value="Genomic_DNA"/>
</dbReference>
<comment type="caution">
    <text evidence="12">The sequence shown here is derived from an EMBL/GenBank/DDBJ whole genome shotgun (WGS) entry which is preliminary data.</text>
</comment>
<dbReference type="SUPFAM" id="SSF56042">
    <property type="entry name" value="PurM C-terminal domain-like"/>
    <property type="match status" value="1"/>
</dbReference>
<dbReference type="PANTHER" id="PTHR10256">
    <property type="entry name" value="SELENIDE, WATER DIKINASE"/>
    <property type="match status" value="1"/>
</dbReference>
<dbReference type="CDD" id="cd02195">
    <property type="entry name" value="SelD"/>
    <property type="match status" value="1"/>
</dbReference>
<dbReference type="EC" id="2.7.9.3" evidence="9"/>
<sequence>MTQVLRLLPKQEPVPELLVGHETSDDAGVYKLTDDIALIQTIDYFTPIVDDPYMFGQIAAANALSDVYAMGGEPKTVLNIVGYPIKKLGPDILADILRGSSDKVRESGAILIGGHSIDDQEPKFGLSVTGLAHPKSIWKNVGAKPGDVLVISKPIGVGILTTGIKRGVVTAEQEQAVTENMALLNKSAAEALKKFTPHAVTDVTGFGLLGHGSEIARGSNVSFEIELSKVPVLEGTFDLAAKGVVPGGSRSNHKWLENDVLYRDISPDEQIVLCDAITSGGLLVSLSEDEAIPYVKALKDQGLNHAAIIGKVTEQQDKLIYVKR</sequence>
<feature type="binding site" description="in other chain" evidence="9">
    <location>
        <position position="66"/>
    </location>
    <ligand>
        <name>ATP</name>
        <dbReference type="ChEBI" id="CHEBI:30616"/>
        <note>ligand shared between dimeric partners</note>
    </ligand>
</feature>
<gene>
    <name evidence="9" type="primary">selD</name>
    <name evidence="12" type="ORF">J2S25_002462</name>
</gene>
<dbReference type="InterPro" id="IPR023061">
    <property type="entry name" value="SelD_I"/>
</dbReference>
<dbReference type="InterPro" id="IPR016188">
    <property type="entry name" value="PurM-like_N"/>
</dbReference>
<dbReference type="NCBIfam" id="NF002098">
    <property type="entry name" value="PRK00943.1"/>
    <property type="match status" value="1"/>
</dbReference>
<comment type="function">
    <text evidence="9">Synthesizes selenophosphate from selenide and ATP.</text>
</comment>
<evidence type="ECO:0000256" key="6">
    <source>
        <dbReference type="ARBA" id="ARBA00022840"/>
    </source>
</evidence>
<evidence type="ECO:0000256" key="2">
    <source>
        <dbReference type="ARBA" id="ARBA00022679"/>
    </source>
</evidence>
<comment type="catalytic activity">
    <reaction evidence="9">
        <text>hydrogenselenide + ATP + H2O = selenophosphate + AMP + phosphate + 2 H(+)</text>
        <dbReference type="Rhea" id="RHEA:18737"/>
        <dbReference type="ChEBI" id="CHEBI:15377"/>
        <dbReference type="ChEBI" id="CHEBI:15378"/>
        <dbReference type="ChEBI" id="CHEBI:16144"/>
        <dbReference type="ChEBI" id="CHEBI:29317"/>
        <dbReference type="ChEBI" id="CHEBI:30616"/>
        <dbReference type="ChEBI" id="CHEBI:43474"/>
        <dbReference type="ChEBI" id="CHEBI:456215"/>
        <dbReference type="EC" id="2.7.9.3"/>
    </reaction>
</comment>
<comment type="cofactor">
    <cofactor evidence="9">
        <name>Mg(2+)</name>
        <dbReference type="ChEBI" id="CHEBI:18420"/>
    </cofactor>
    <text evidence="9">Binds 1 Mg(2+) ion per monomer.</text>
</comment>
<keyword evidence="7 9" id="KW-0460">Magnesium</keyword>
<comment type="caution">
    <text evidence="9">Lacks conserved residue(s) required for the propagation of feature annotation.</text>
</comment>
<dbReference type="PIRSF" id="PIRSF036407">
    <property type="entry name" value="Selenphspht_syn"/>
    <property type="match status" value="1"/>
</dbReference>
<evidence type="ECO:0000313" key="13">
    <source>
        <dbReference type="Proteomes" id="UP001242313"/>
    </source>
</evidence>
<keyword evidence="13" id="KW-1185">Reference proteome</keyword>
<comment type="subunit">
    <text evidence="9">Homodimer.</text>
</comment>
<dbReference type="Gene3D" id="3.30.1330.10">
    <property type="entry name" value="PurM-like, N-terminal domain"/>
    <property type="match status" value="1"/>
</dbReference>
<keyword evidence="2 9" id="KW-0808">Transferase</keyword>
<dbReference type="InterPro" id="IPR036676">
    <property type="entry name" value="PurM-like_C_sf"/>
</dbReference>
<feature type="binding site" evidence="9">
    <location>
        <position position="66"/>
    </location>
    <ligand>
        <name>Mg(2+)</name>
        <dbReference type="ChEBI" id="CHEBI:18420"/>
    </ligand>
</feature>
<dbReference type="Proteomes" id="UP001242313">
    <property type="component" value="Unassembled WGS sequence"/>
</dbReference>
<evidence type="ECO:0000259" key="11">
    <source>
        <dbReference type="Pfam" id="PF02769"/>
    </source>
</evidence>
<dbReference type="InterPro" id="IPR010918">
    <property type="entry name" value="PurM-like_C_dom"/>
</dbReference>
<feature type="binding site" evidence="9">
    <location>
        <position position="26"/>
    </location>
    <ligand>
        <name>Mg(2+)</name>
        <dbReference type="ChEBI" id="CHEBI:18420"/>
    </ligand>
</feature>
<dbReference type="Pfam" id="PF00586">
    <property type="entry name" value="AIRS"/>
    <property type="match status" value="1"/>
</dbReference>
<feature type="domain" description="PurM-like N-terminal" evidence="10">
    <location>
        <begin position="25"/>
        <end position="131"/>
    </location>
</feature>
<comment type="similarity">
    <text evidence="1 9">Belongs to the selenophosphate synthase 1 family. Class I subfamily.</text>
</comment>
<dbReference type="GO" id="GO:0004756">
    <property type="term" value="F:selenide, water dikinase activity"/>
    <property type="evidence" value="ECO:0007669"/>
    <property type="project" value="UniProtKB-EC"/>
</dbReference>
<organism evidence="12 13">
    <name type="scientific">Mesobacillus stamsii</name>
    <dbReference type="NCBI Taxonomy" id="225347"/>
    <lineage>
        <taxon>Bacteria</taxon>
        <taxon>Bacillati</taxon>
        <taxon>Bacillota</taxon>
        <taxon>Bacilli</taxon>
        <taxon>Bacillales</taxon>
        <taxon>Bacillaceae</taxon>
        <taxon>Mesobacillus</taxon>
    </lineage>
</organism>
<dbReference type="NCBIfam" id="TIGR00476">
    <property type="entry name" value="selD"/>
    <property type="match status" value="1"/>
</dbReference>
<evidence type="ECO:0000256" key="5">
    <source>
        <dbReference type="ARBA" id="ARBA00022777"/>
    </source>
</evidence>
<feature type="binding site" description="in other chain" evidence="9">
    <location>
        <position position="43"/>
    </location>
    <ligand>
        <name>ATP</name>
        <dbReference type="ChEBI" id="CHEBI:30616"/>
        <note>ligand shared between dimeric partners</note>
    </ligand>
</feature>
<evidence type="ECO:0000259" key="10">
    <source>
        <dbReference type="Pfam" id="PF00586"/>
    </source>
</evidence>
<evidence type="ECO:0000256" key="3">
    <source>
        <dbReference type="ARBA" id="ARBA00022723"/>
    </source>
</evidence>
<dbReference type="Pfam" id="PF02769">
    <property type="entry name" value="AIRS_C"/>
    <property type="match status" value="1"/>
</dbReference>
<keyword evidence="5 9" id="KW-0418">Kinase</keyword>
<feature type="domain" description="PurM-like C-terminal" evidence="11">
    <location>
        <begin position="144"/>
        <end position="318"/>
    </location>
</feature>
<evidence type="ECO:0000256" key="8">
    <source>
        <dbReference type="ARBA" id="ARBA00023266"/>
    </source>
</evidence>
<evidence type="ECO:0000256" key="7">
    <source>
        <dbReference type="ARBA" id="ARBA00022842"/>
    </source>
</evidence>
<dbReference type="Gene3D" id="3.90.650.10">
    <property type="entry name" value="PurM-like C-terminal domain"/>
    <property type="match status" value="1"/>
</dbReference>
<keyword evidence="8 9" id="KW-0711">Selenium</keyword>
<dbReference type="InterPro" id="IPR004536">
    <property type="entry name" value="SPS/SelD"/>
</dbReference>
<keyword evidence="4 9" id="KW-0547">Nucleotide-binding</keyword>
<reference evidence="12 13" key="1">
    <citation type="submission" date="2023-07" db="EMBL/GenBank/DDBJ databases">
        <title>Genomic Encyclopedia of Type Strains, Phase IV (KMG-IV): sequencing the most valuable type-strain genomes for metagenomic binning, comparative biology and taxonomic classification.</title>
        <authorList>
            <person name="Goeker M."/>
        </authorList>
    </citation>
    <scope>NUCLEOTIDE SEQUENCE [LARGE SCALE GENOMIC DNA]</scope>
    <source>
        <strain evidence="12 13">DSM 19598</strain>
    </source>
</reference>
<evidence type="ECO:0000256" key="1">
    <source>
        <dbReference type="ARBA" id="ARBA00008026"/>
    </source>
</evidence>
<evidence type="ECO:0000256" key="4">
    <source>
        <dbReference type="ARBA" id="ARBA00022741"/>
    </source>
</evidence>
<feature type="binding site" evidence="9">
    <location>
        <position position="202"/>
    </location>
    <ligand>
        <name>Mg(2+)</name>
        <dbReference type="ChEBI" id="CHEBI:18420"/>
    </ligand>
</feature>
<dbReference type="HAMAP" id="MF_00625">
    <property type="entry name" value="SelD"/>
    <property type="match status" value="1"/>
</dbReference>
<keyword evidence="3 9" id="KW-0479">Metal-binding</keyword>
<dbReference type="SUPFAM" id="SSF55326">
    <property type="entry name" value="PurM N-terminal domain-like"/>
    <property type="match status" value="1"/>
</dbReference>
<feature type="binding site" evidence="9">
    <location>
        <begin position="114"/>
        <end position="116"/>
    </location>
    <ligand>
        <name>ATP</name>
        <dbReference type="ChEBI" id="CHEBI:30616"/>
        <note>ligand shared between dimeric partners</note>
    </ligand>
</feature>
<keyword evidence="6 9" id="KW-0067">ATP-binding</keyword>
<dbReference type="InterPro" id="IPR036921">
    <property type="entry name" value="PurM-like_N_sf"/>
</dbReference>
<evidence type="ECO:0000256" key="9">
    <source>
        <dbReference type="HAMAP-Rule" id="MF_00625"/>
    </source>
</evidence>
<protein>
    <recommendedName>
        <fullName evidence="9">Selenide, water dikinase</fullName>
        <ecNumber evidence="9">2.7.9.3</ecNumber>
    </recommendedName>
    <alternativeName>
        <fullName evidence="9">Selenium donor protein</fullName>
    </alternativeName>
    <alternativeName>
        <fullName evidence="9">Selenophosphate synthase</fullName>
    </alternativeName>
</protein>
<feature type="binding site" description="in other chain" evidence="9">
    <location>
        <begin position="23"/>
        <end position="25"/>
    </location>
    <ligand>
        <name>ATP</name>
        <dbReference type="ChEBI" id="CHEBI:30616"/>
        <note>ligand shared between dimeric partners</note>
    </ligand>
</feature>